<dbReference type="Pfam" id="PF00085">
    <property type="entry name" value="Thioredoxin"/>
    <property type="match status" value="1"/>
</dbReference>
<feature type="region of interest" description="Disordered" evidence="23">
    <location>
        <begin position="212"/>
        <end position="278"/>
    </location>
</feature>
<evidence type="ECO:0000256" key="25">
    <source>
        <dbReference type="SAM" id="SignalP"/>
    </source>
</evidence>
<feature type="compositionally biased region" description="Basic residues" evidence="23">
    <location>
        <begin position="269"/>
        <end position="278"/>
    </location>
</feature>
<dbReference type="GO" id="GO:0005576">
    <property type="term" value="C:extracellular region"/>
    <property type="evidence" value="ECO:0007669"/>
    <property type="project" value="UniProtKB-SubCell"/>
</dbReference>
<keyword evidence="18" id="KW-0449">Lipoprotein</keyword>
<dbReference type="GO" id="GO:0015036">
    <property type="term" value="F:disulfide oxidoreductase activity"/>
    <property type="evidence" value="ECO:0007669"/>
    <property type="project" value="TreeGrafter"/>
</dbReference>
<evidence type="ECO:0000256" key="19">
    <source>
        <dbReference type="ARBA" id="ARBA00062962"/>
    </source>
</evidence>
<evidence type="ECO:0000313" key="28">
    <source>
        <dbReference type="Proteomes" id="UP000801492"/>
    </source>
</evidence>
<evidence type="ECO:0000256" key="3">
    <source>
        <dbReference type="ARBA" id="ARBA00004613"/>
    </source>
</evidence>
<evidence type="ECO:0000256" key="24">
    <source>
        <dbReference type="SAM" id="Phobius"/>
    </source>
</evidence>
<keyword evidence="13 24" id="KW-0472">Membrane</keyword>
<dbReference type="OrthoDB" id="7869097at2759"/>
<keyword evidence="12" id="KW-0496">Mitochondrion</keyword>
<keyword evidence="8 25" id="KW-0732">Signal</keyword>
<evidence type="ECO:0000256" key="13">
    <source>
        <dbReference type="ARBA" id="ARBA00023136"/>
    </source>
</evidence>
<evidence type="ECO:0000256" key="18">
    <source>
        <dbReference type="ARBA" id="ARBA00023288"/>
    </source>
</evidence>
<dbReference type="InterPro" id="IPR017937">
    <property type="entry name" value="Thioredoxin_CS"/>
</dbReference>
<dbReference type="FunFam" id="3.40.30.10:FF:000117">
    <property type="entry name" value="thioredoxin-related transmembrane protein 1"/>
    <property type="match status" value="1"/>
</dbReference>
<evidence type="ECO:0000256" key="20">
    <source>
        <dbReference type="ARBA" id="ARBA00072260"/>
    </source>
</evidence>
<proteinExistence type="predicted"/>
<comment type="caution">
    <text evidence="27">The sequence shown here is derived from an EMBL/GenBank/DDBJ whole genome shotgun (WGS) entry which is preliminary data.</text>
</comment>
<accession>A0A8K0DBA7</accession>
<keyword evidence="9" id="KW-0256">Endoplasmic reticulum</keyword>
<keyword evidence="10" id="KW-0249">Electron transport</keyword>
<keyword evidence="7 24" id="KW-0812">Transmembrane</keyword>
<evidence type="ECO:0000256" key="6">
    <source>
        <dbReference type="ARBA" id="ARBA00022553"/>
    </source>
</evidence>
<feature type="transmembrane region" description="Helical" evidence="24">
    <location>
        <begin position="174"/>
        <end position="203"/>
    </location>
</feature>
<dbReference type="GO" id="GO:0031966">
    <property type="term" value="C:mitochondrial membrane"/>
    <property type="evidence" value="ECO:0007669"/>
    <property type="project" value="UniProtKB-SubCell"/>
</dbReference>
<evidence type="ECO:0000256" key="5">
    <source>
        <dbReference type="ARBA" id="ARBA00022525"/>
    </source>
</evidence>
<keyword evidence="5" id="KW-0964">Secreted</keyword>
<dbReference type="InterPro" id="IPR052454">
    <property type="entry name" value="TMX_domain-containing"/>
</dbReference>
<feature type="compositionally biased region" description="Basic and acidic residues" evidence="23">
    <location>
        <begin position="246"/>
        <end position="263"/>
    </location>
</feature>
<comment type="subunit">
    <text evidence="19">Interacts with ATP2A2.</text>
</comment>
<evidence type="ECO:0000256" key="1">
    <source>
        <dbReference type="ARBA" id="ARBA00004115"/>
    </source>
</evidence>
<reference evidence="27" key="1">
    <citation type="submission" date="2019-08" db="EMBL/GenBank/DDBJ databases">
        <title>The genome of the North American firefly Photinus pyralis.</title>
        <authorList>
            <consortium name="Photinus pyralis genome working group"/>
            <person name="Fallon T.R."/>
            <person name="Sander Lower S.E."/>
            <person name="Weng J.-K."/>
        </authorList>
    </citation>
    <scope>NUCLEOTIDE SEQUENCE</scope>
    <source>
        <strain evidence="27">TRF0915ILg1</strain>
        <tissue evidence="27">Whole body</tissue>
    </source>
</reference>
<feature type="compositionally biased region" description="Basic and acidic residues" evidence="23">
    <location>
        <begin position="218"/>
        <end position="228"/>
    </location>
</feature>
<dbReference type="InterPro" id="IPR036249">
    <property type="entry name" value="Thioredoxin-like_sf"/>
</dbReference>
<keyword evidence="4" id="KW-0813">Transport</keyword>
<keyword evidence="11 24" id="KW-1133">Transmembrane helix</keyword>
<keyword evidence="15" id="KW-1015">Disulfide bond</keyword>
<protein>
    <recommendedName>
        <fullName evidence="20">Thioredoxin-related transmembrane protein 1</fullName>
    </recommendedName>
    <alternativeName>
        <fullName evidence="22">Protein disulfide-isomerase TMX1</fullName>
    </alternativeName>
    <alternativeName>
        <fullName evidence="21">Thioredoxin domain-containing protein 1</fullName>
    </alternativeName>
</protein>
<feature type="signal peptide" evidence="25">
    <location>
        <begin position="1"/>
        <end position="23"/>
    </location>
</feature>
<evidence type="ECO:0000256" key="23">
    <source>
        <dbReference type="SAM" id="MobiDB-lite"/>
    </source>
</evidence>
<dbReference type="PANTHER" id="PTHR46107:SF3">
    <property type="entry name" value="THIOREDOXIN DOMAIN-CONTAINING PROTEIN"/>
    <property type="match status" value="1"/>
</dbReference>
<dbReference type="SUPFAM" id="SSF52833">
    <property type="entry name" value="Thioredoxin-like"/>
    <property type="match status" value="1"/>
</dbReference>
<dbReference type="InterPro" id="IPR013766">
    <property type="entry name" value="Thioredoxin_domain"/>
</dbReference>
<keyword evidence="28" id="KW-1185">Reference proteome</keyword>
<evidence type="ECO:0000256" key="7">
    <source>
        <dbReference type="ARBA" id="ARBA00022692"/>
    </source>
</evidence>
<feature type="compositionally biased region" description="Acidic residues" evidence="23">
    <location>
        <begin position="229"/>
        <end position="242"/>
    </location>
</feature>
<keyword evidence="6" id="KW-0597">Phosphoprotein</keyword>
<evidence type="ECO:0000256" key="15">
    <source>
        <dbReference type="ARBA" id="ARBA00023157"/>
    </source>
</evidence>
<evidence type="ECO:0000313" key="27">
    <source>
        <dbReference type="EMBL" id="KAF2900407.1"/>
    </source>
</evidence>
<evidence type="ECO:0000256" key="2">
    <source>
        <dbReference type="ARBA" id="ARBA00004583"/>
    </source>
</evidence>
<feature type="domain" description="Thioredoxin" evidence="26">
    <location>
        <begin position="7"/>
        <end position="128"/>
    </location>
</feature>
<evidence type="ECO:0000256" key="9">
    <source>
        <dbReference type="ARBA" id="ARBA00022824"/>
    </source>
</evidence>
<evidence type="ECO:0000256" key="8">
    <source>
        <dbReference type="ARBA" id="ARBA00022729"/>
    </source>
</evidence>
<evidence type="ECO:0000256" key="11">
    <source>
        <dbReference type="ARBA" id="ARBA00022989"/>
    </source>
</evidence>
<dbReference type="PROSITE" id="PS00194">
    <property type="entry name" value="THIOREDOXIN_1"/>
    <property type="match status" value="1"/>
</dbReference>
<dbReference type="Gene3D" id="3.40.30.10">
    <property type="entry name" value="Glutaredoxin"/>
    <property type="match status" value="1"/>
</dbReference>
<comment type="subcellular location">
    <subcellularLocation>
        <location evidence="1">Endoplasmic reticulum membrane</location>
        <topology evidence="1">Single-pass type I membrane protein</topology>
    </subcellularLocation>
    <subcellularLocation>
        <location evidence="2">Mitochondrion membrane</location>
        <topology evidence="2">Single-pass type I membrane protein</topology>
    </subcellularLocation>
    <subcellularLocation>
        <location evidence="3">Secreted</location>
    </subcellularLocation>
</comment>
<evidence type="ECO:0000256" key="4">
    <source>
        <dbReference type="ARBA" id="ARBA00022448"/>
    </source>
</evidence>
<evidence type="ECO:0000256" key="12">
    <source>
        <dbReference type="ARBA" id="ARBA00023128"/>
    </source>
</evidence>
<evidence type="ECO:0000256" key="14">
    <source>
        <dbReference type="ARBA" id="ARBA00023139"/>
    </source>
</evidence>
<dbReference type="EMBL" id="VTPC01002218">
    <property type="protein sequence ID" value="KAF2900407.1"/>
    <property type="molecule type" value="Genomic_DNA"/>
</dbReference>
<evidence type="ECO:0000256" key="21">
    <source>
        <dbReference type="ARBA" id="ARBA00075863"/>
    </source>
</evidence>
<organism evidence="27 28">
    <name type="scientific">Ignelater luminosus</name>
    <name type="common">Cucubano</name>
    <name type="synonym">Pyrophorus luminosus</name>
    <dbReference type="NCBI Taxonomy" id="2038154"/>
    <lineage>
        <taxon>Eukaryota</taxon>
        <taxon>Metazoa</taxon>
        <taxon>Ecdysozoa</taxon>
        <taxon>Arthropoda</taxon>
        <taxon>Hexapoda</taxon>
        <taxon>Insecta</taxon>
        <taxon>Pterygota</taxon>
        <taxon>Neoptera</taxon>
        <taxon>Endopterygota</taxon>
        <taxon>Coleoptera</taxon>
        <taxon>Polyphaga</taxon>
        <taxon>Elateriformia</taxon>
        <taxon>Elateroidea</taxon>
        <taxon>Elateridae</taxon>
        <taxon>Agrypninae</taxon>
        <taxon>Pyrophorini</taxon>
        <taxon>Ignelater</taxon>
    </lineage>
</organism>
<evidence type="ECO:0000256" key="17">
    <source>
        <dbReference type="ARBA" id="ARBA00023284"/>
    </source>
</evidence>
<dbReference type="AlphaFoldDB" id="A0A8K0DBA7"/>
<evidence type="ECO:0000256" key="22">
    <source>
        <dbReference type="ARBA" id="ARBA00076905"/>
    </source>
</evidence>
<dbReference type="GO" id="GO:0005789">
    <property type="term" value="C:endoplasmic reticulum membrane"/>
    <property type="evidence" value="ECO:0007669"/>
    <property type="project" value="UniProtKB-SubCell"/>
</dbReference>
<dbReference type="GO" id="GO:0003756">
    <property type="term" value="F:protein disulfide isomerase activity"/>
    <property type="evidence" value="ECO:0007669"/>
    <property type="project" value="UniProtKB-ARBA"/>
</dbReference>
<keyword evidence="17" id="KW-0676">Redox-active center</keyword>
<evidence type="ECO:0000256" key="10">
    <source>
        <dbReference type="ARBA" id="ARBA00022982"/>
    </source>
</evidence>
<name>A0A8K0DBA7_IGNLU</name>
<dbReference type="Proteomes" id="UP000801492">
    <property type="component" value="Unassembled WGS sequence"/>
</dbReference>
<keyword evidence="14" id="KW-0564">Palmitate</keyword>
<gene>
    <name evidence="27" type="ORF">ILUMI_05776</name>
</gene>
<keyword evidence="16" id="KW-0413">Isomerase</keyword>
<dbReference type="PANTHER" id="PTHR46107">
    <property type="entry name" value="DUMPY: SHORTER THAN WILD-TYPE"/>
    <property type="match status" value="1"/>
</dbReference>
<dbReference type="PROSITE" id="PS51352">
    <property type="entry name" value="THIOREDOXIN_2"/>
    <property type="match status" value="1"/>
</dbReference>
<feature type="chain" id="PRO_5035422969" description="Thioredoxin-related transmembrane protein 1" evidence="25">
    <location>
        <begin position="24"/>
        <end position="278"/>
    </location>
</feature>
<sequence length="278" mass="31381">MARSKMTLVGILLIVCALFYVNGQKSVIELNEDNWREMLQDEWMVEFYAPWCPACKGLQPIWQEFATWGPDLGIRVGQVDVTTSPGLSGRFMVTALPTIYHIINGEFRQYKGTRDKNSFMSFIEDKKWQTVETVPSWKSPDSIQMSVVSSFFKLSQILRGIHNYLMEEFGLPTWGSYLIFAVATIILGALLGLVLVCIIDFVYPPKPVPIATVTSSTGKKEKTDKASDDELADEDIKDDLYDDASQSEKENETKDSESGEKSEPSSPNVKRRKPRKAD</sequence>
<evidence type="ECO:0000256" key="16">
    <source>
        <dbReference type="ARBA" id="ARBA00023235"/>
    </source>
</evidence>
<evidence type="ECO:0000259" key="26">
    <source>
        <dbReference type="PROSITE" id="PS51352"/>
    </source>
</evidence>